<dbReference type="CDD" id="cd00311">
    <property type="entry name" value="TIM"/>
    <property type="match status" value="1"/>
</dbReference>
<comment type="catalytic activity">
    <reaction evidence="7 8">
        <text>D-glyceraldehyde 3-phosphate = dihydroxyacetone phosphate</text>
        <dbReference type="Rhea" id="RHEA:18585"/>
        <dbReference type="ChEBI" id="CHEBI:57642"/>
        <dbReference type="ChEBI" id="CHEBI:59776"/>
        <dbReference type="EC" id="5.3.1.1"/>
    </reaction>
</comment>
<comment type="function">
    <text evidence="7">Involved in the gluconeogenesis. Catalyzes stereospecifically the conversion of dihydroxyacetone phosphate (DHAP) to D-glyceraldehyde-3-phosphate (G3P).</text>
</comment>
<dbReference type="Gene3D" id="3.20.20.70">
    <property type="entry name" value="Aldolase class I"/>
    <property type="match status" value="1"/>
</dbReference>
<dbReference type="Pfam" id="PF00121">
    <property type="entry name" value="TIM"/>
    <property type="match status" value="1"/>
</dbReference>
<feature type="active site" description="Proton acceptor" evidence="7">
    <location>
        <position position="173"/>
    </location>
</feature>
<dbReference type="InterPro" id="IPR020861">
    <property type="entry name" value="Triosephosphate_isomerase_AS"/>
</dbReference>
<evidence type="ECO:0000256" key="7">
    <source>
        <dbReference type="HAMAP-Rule" id="MF_00147"/>
    </source>
</evidence>
<keyword evidence="3 7" id="KW-0312">Gluconeogenesis</keyword>
<feature type="binding site" evidence="7">
    <location>
        <position position="179"/>
    </location>
    <ligand>
        <name>substrate</name>
    </ligand>
</feature>
<dbReference type="PANTHER" id="PTHR21139:SF42">
    <property type="entry name" value="TRIOSEPHOSPHATE ISOMERASE"/>
    <property type="match status" value="1"/>
</dbReference>
<proteinExistence type="inferred from homology"/>
<name>A0A6L5XLF6_9BACT</name>
<dbReference type="HAMAP" id="MF_00147_B">
    <property type="entry name" value="TIM_B"/>
    <property type="match status" value="1"/>
</dbReference>
<comment type="similarity">
    <text evidence="2 7 8">Belongs to the triosephosphate isomerase family.</text>
</comment>
<evidence type="ECO:0000313" key="9">
    <source>
        <dbReference type="EMBL" id="MSS27721.1"/>
    </source>
</evidence>
<sequence length="254" mass="26658">MQKIIAANWKMYKTRPEAAQTAAELALALPDGTPHGRLVLVFPPFTAVDAVAEAFTGKKNLAVGGQNFYPAAQGAFTGEISTGMLNDAGATWVLVGHSERRHVFSESDELIARKTAFALAQGFKVMLCVGEMLHEREAGQLRDVLSRQLSTALEPLPEALRGTLAGRLAVAYEPVWAIGTGKVAGPVEVQEAHAALRALLADMLGETAAELPILYGGSVKPTNASALVGLDNVDGLLVGGASLEAQSFLQIIGS</sequence>
<keyword evidence="10" id="KW-1185">Reference proteome</keyword>
<feature type="binding site" evidence="7">
    <location>
        <begin position="239"/>
        <end position="240"/>
    </location>
    <ligand>
        <name>substrate</name>
    </ligand>
</feature>
<evidence type="ECO:0000256" key="5">
    <source>
        <dbReference type="ARBA" id="ARBA00023152"/>
    </source>
</evidence>
<feature type="binding site" evidence="7">
    <location>
        <begin position="8"/>
        <end position="10"/>
    </location>
    <ligand>
        <name>substrate</name>
    </ligand>
</feature>
<dbReference type="InterPro" id="IPR000652">
    <property type="entry name" value="Triosephosphate_isomerase"/>
</dbReference>
<evidence type="ECO:0000256" key="1">
    <source>
        <dbReference type="ARBA" id="ARBA00004680"/>
    </source>
</evidence>
<dbReference type="Proteomes" id="UP000477488">
    <property type="component" value="Unassembled WGS sequence"/>
</dbReference>
<evidence type="ECO:0000256" key="6">
    <source>
        <dbReference type="ARBA" id="ARBA00023235"/>
    </source>
</evidence>
<feature type="binding site" evidence="7">
    <location>
        <position position="218"/>
    </location>
    <ligand>
        <name>substrate</name>
    </ligand>
</feature>
<comment type="caution">
    <text evidence="9">The sequence shown here is derived from an EMBL/GenBank/DDBJ whole genome shotgun (WGS) entry which is preliminary data.</text>
</comment>
<dbReference type="PROSITE" id="PS00171">
    <property type="entry name" value="TIM_1"/>
    <property type="match status" value="1"/>
</dbReference>
<dbReference type="RefSeq" id="WP_154510444.1">
    <property type="nucleotide sequence ID" value="NZ_JAXELC010000015.1"/>
</dbReference>
<dbReference type="PROSITE" id="PS51440">
    <property type="entry name" value="TIM_2"/>
    <property type="match status" value="1"/>
</dbReference>
<dbReference type="GO" id="GO:0046166">
    <property type="term" value="P:glyceraldehyde-3-phosphate biosynthetic process"/>
    <property type="evidence" value="ECO:0007669"/>
    <property type="project" value="TreeGrafter"/>
</dbReference>
<dbReference type="UniPathway" id="UPA00138"/>
<feature type="active site" description="Electrophile" evidence="7">
    <location>
        <position position="97"/>
    </location>
</feature>
<evidence type="ECO:0000256" key="3">
    <source>
        <dbReference type="ARBA" id="ARBA00022432"/>
    </source>
</evidence>
<dbReference type="EMBL" id="VUMH01000005">
    <property type="protein sequence ID" value="MSS27721.1"/>
    <property type="molecule type" value="Genomic_DNA"/>
</dbReference>
<dbReference type="FunFam" id="3.20.20.70:FF:000016">
    <property type="entry name" value="Triosephosphate isomerase"/>
    <property type="match status" value="1"/>
</dbReference>
<keyword evidence="5 7" id="KW-0324">Glycolysis</keyword>
<reference evidence="9 10" key="1">
    <citation type="submission" date="2019-09" db="EMBL/GenBank/DDBJ databases">
        <title>In-depth cultivation of the pig gut microbiome towards novel bacterial diversity and tailored functional studies.</title>
        <authorList>
            <person name="Wylensek D."/>
            <person name="Hitch T.C.A."/>
            <person name="Clavel T."/>
        </authorList>
    </citation>
    <scope>NUCLEOTIDE SEQUENCE [LARGE SCALE GENOMIC DNA]</scope>
    <source>
        <strain evidence="9 10">PG-178-WT-4</strain>
    </source>
</reference>
<organism evidence="9 10">
    <name type="scientific">Desulfovibrio porci</name>
    <dbReference type="NCBI Taxonomy" id="2605782"/>
    <lineage>
        <taxon>Bacteria</taxon>
        <taxon>Pseudomonadati</taxon>
        <taxon>Thermodesulfobacteriota</taxon>
        <taxon>Desulfovibrionia</taxon>
        <taxon>Desulfovibrionales</taxon>
        <taxon>Desulfovibrionaceae</taxon>
        <taxon>Desulfovibrio</taxon>
    </lineage>
</organism>
<dbReference type="AlphaFoldDB" id="A0A6L5XLF6"/>
<dbReference type="InterPro" id="IPR022896">
    <property type="entry name" value="TrioseP_Isoase_bac/euk"/>
</dbReference>
<evidence type="ECO:0000256" key="4">
    <source>
        <dbReference type="ARBA" id="ARBA00022490"/>
    </source>
</evidence>
<keyword evidence="4 7" id="KW-0963">Cytoplasm</keyword>
<dbReference type="EC" id="5.3.1.1" evidence="7 8"/>
<keyword evidence="6 7" id="KW-0413">Isomerase</keyword>
<dbReference type="GO" id="GO:0019563">
    <property type="term" value="P:glycerol catabolic process"/>
    <property type="evidence" value="ECO:0007669"/>
    <property type="project" value="TreeGrafter"/>
</dbReference>
<dbReference type="GO" id="GO:0005829">
    <property type="term" value="C:cytosol"/>
    <property type="evidence" value="ECO:0007669"/>
    <property type="project" value="TreeGrafter"/>
</dbReference>
<comment type="subcellular location">
    <subcellularLocation>
        <location evidence="7 8">Cytoplasm</location>
    </subcellularLocation>
</comment>
<dbReference type="UniPathway" id="UPA00109">
    <property type="reaction ID" value="UER00189"/>
</dbReference>
<dbReference type="GO" id="GO:0006094">
    <property type="term" value="P:gluconeogenesis"/>
    <property type="evidence" value="ECO:0007669"/>
    <property type="project" value="UniProtKB-UniRule"/>
</dbReference>
<evidence type="ECO:0000313" key="10">
    <source>
        <dbReference type="Proteomes" id="UP000477488"/>
    </source>
</evidence>
<comment type="subunit">
    <text evidence="7 8">Homodimer.</text>
</comment>
<dbReference type="InterPro" id="IPR035990">
    <property type="entry name" value="TIM_sf"/>
</dbReference>
<accession>A0A6L5XLF6</accession>
<dbReference type="NCBIfam" id="TIGR00419">
    <property type="entry name" value="tim"/>
    <property type="match status" value="1"/>
</dbReference>
<comment type="pathway">
    <text evidence="1 7 8">Carbohydrate degradation; glycolysis; D-glyceraldehyde 3-phosphate from glycerone phosphate: step 1/1.</text>
</comment>
<dbReference type="GO" id="GO:0006096">
    <property type="term" value="P:glycolytic process"/>
    <property type="evidence" value="ECO:0007669"/>
    <property type="project" value="UniProtKB-UniRule"/>
</dbReference>
<dbReference type="InterPro" id="IPR013785">
    <property type="entry name" value="Aldolase_TIM"/>
</dbReference>
<evidence type="ECO:0000256" key="2">
    <source>
        <dbReference type="ARBA" id="ARBA00007422"/>
    </source>
</evidence>
<evidence type="ECO:0000256" key="8">
    <source>
        <dbReference type="RuleBase" id="RU363013"/>
    </source>
</evidence>
<dbReference type="GO" id="GO:0004807">
    <property type="term" value="F:triose-phosphate isomerase activity"/>
    <property type="evidence" value="ECO:0007669"/>
    <property type="project" value="UniProtKB-UniRule"/>
</dbReference>
<dbReference type="SUPFAM" id="SSF51351">
    <property type="entry name" value="Triosephosphate isomerase (TIM)"/>
    <property type="match status" value="1"/>
</dbReference>
<gene>
    <name evidence="7" type="primary">tpiA</name>
    <name evidence="9" type="ORF">FYJ44_06580</name>
</gene>
<dbReference type="PANTHER" id="PTHR21139">
    <property type="entry name" value="TRIOSEPHOSPHATE ISOMERASE"/>
    <property type="match status" value="1"/>
</dbReference>
<comment type="pathway">
    <text evidence="7 8">Carbohydrate biosynthesis; gluconeogenesis.</text>
</comment>
<protein>
    <recommendedName>
        <fullName evidence="7 8">Triosephosphate isomerase</fullName>
        <shortName evidence="7">TIM</shortName>
        <shortName evidence="7">TPI</shortName>
        <ecNumber evidence="7 8">5.3.1.1</ecNumber>
    </recommendedName>
    <alternativeName>
        <fullName evidence="7">Triose-phosphate isomerase</fullName>
    </alternativeName>
</protein>